<accession>A0A239K5U3</accession>
<sequence>MDATPHTTPRQSWTFSNETNSEIRRAAVTGIYDIRGGGAKRRVPHFDDLLFLGASISRYPLEGYREKCDTAVTLGTRFAKKPIELKIPVTIAGMSFGSLSGPAKEALGRGATLAGTSTTTGDGGMTEEERGHSEKLVYQYLPSRYGMNPDDLRRADAIEVVVGQGAKPGGGGMLLGQKITERVAGMRDLPVGIDQRSACRHPDWTGPDDLEIKILELREITGWEKPIYIKIGGARPYYDTALAVKAGADVVVLDGMQGGTAATQDVFIEHVGQPTLACIRPAVQALQDLGMHREVQLVVSGGIRTGADVAKALALGADAVSIGTAALVALGDNDPKWEAEYQKLGTTAGAYDDWQEGRDPAGITTQDPELMARLDPVEAGRRLRNYLNVLTLECQTLARACGKSHVHNLEPEDLCALTIEAAAMAGVPLAGTGWIPGKTGF</sequence>
<dbReference type="SUPFAM" id="SSF51395">
    <property type="entry name" value="FMN-linked oxidoreductases"/>
    <property type="match status" value="1"/>
</dbReference>
<reference evidence="5 6" key="1">
    <citation type="submission" date="2017-06" db="EMBL/GenBank/DDBJ databases">
        <authorList>
            <person name="Kim H.J."/>
            <person name="Triplett B.A."/>
        </authorList>
    </citation>
    <scope>NUCLEOTIDE SEQUENCE [LARGE SCALE GENOMIC DNA]</scope>
    <source>
        <strain evidence="5 6">DSM 29339</strain>
    </source>
</reference>
<dbReference type="Proteomes" id="UP000198426">
    <property type="component" value="Unassembled WGS sequence"/>
</dbReference>
<keyword evidence="2" id="KW-0560">Oxidoreductase</keyword>
<organism evidence="5 6">
    <name type="scientific">Tropicimonas sediminicola</name>
    <dbReference type="NCBI Taxonomy" id="1031541"/>
    <lineage>
        <taxon>Bacteria</taxon>
        <taxon>Pseudomonadati</taxon>
        <taxon>Pseudomonadota</taxon>
        <taxon>Alphaproteobacteria</taxon>
        <taxon>Rhodobacterales</taxon>
        <taxon>Roseobacteraceae</taxon>
        <taxon>Tropicimonas</taxon>
    </lineage>
</organism>
<gene>
    <name evidence="5" type="ORF">SAMN05421757_106246</name>
</gene>
<proteinExistence type="inferred from homology"/>
<name>A0A239K5U3_9RHOB</name>
<dbReference type="GO" id="GO:0006537">
    <property type="term" value="P:glutamate biosynthetic process"/>
    <property type="evidence" value="ECO:0007669"/>
    <property type="project" value="InterPro"/>
</dbReference>
<dbReference type="InterPro" id="IPR002932">
    <property type="entry name" value="Glu_synthdom"/>
</dbReference>
<dbReference type="CDD" id="cd02808">
    <property type="entry name" value="GltS_FMN"/>
    <property type="match status" value="1"/>
</dbReference>
<dbReference type="RefSeq" id="WP_089234173.1">
    <property type="nucleotide sequence ID" value="NZ_FZOY01000006.1"/>
</dbReference>
<comment type="similarity">
    <text evidence="1 3">Belongs to the glutamate synthase family.</text>
</comment>
<dbReference type="InterPro" id="IPR013785">
    <property type="entry name" value="Aldolase_TIM"/>
</dbReference>
<evidence type="ECO:0000256" key="3">
    <source>
        <dbReference type="PIRNR" id="PIRNR006429"/>
    </source>
</evidence>
<evidence type="ECO:0000256" key="2">
    <source>
        <dbReference type="ARBA" id="ARBA00023002"/>
    </source>
</evidence>
<dbReference type="InterPro" id="IPR043578">
    <property type="entry name" value="GltB_archl_type"/>
</dbReference>
<evidence type="ECO:0000313" key="5">
    <source>
        <dbReference type="EMBL" id="SNT13062.1"/>
    </source>
</evidence>
<evidence type="ECO:0000313" key="6">
    <source>
        <dbReference type="Proteomes" id="UP000198426"/>
    </source>
</evidence>
<dbReference type="Pfam" id="PF01645">
    <property type="entry name" value="Glu_synthase"/>
    <property type="match status" value="2"/>
</dbReference>
<dbReference type="InterPro" id="IPR024188">
    <property type="entry name" value="GltB"/>
</dbReference>
<dbReference type="PIRSF" id="PIRSF500061">
    <property type="entry name" value="GOGAT_lg2_archl"/>
    <property type="match status" value="1"/>
</dbReference>
<dbReference type="AlphaFoldDB" id="A0A239K5U3"/>
<dbReference type="EMBL" id="FZOY01000006">
    <property type="protein sequence ID" value="SNT13062.1"/>
    <property type="molecule type" value="Genomic_DNA"/>
</dbReference>
<evidence type="ECO:0000259" key="4">
    <source>
        <dbReference type="Pfam" id="PF01645"/>
    </source>
</evidence>
<dbReference type="PANTHER" id="PTHR43819:SF1">
    <property type="entry name" value="ARCHAEAL-TYPE GLUTAMATE SYNTHASE [NADPH]"/>
    <property type="match status" value="1"/>
</dbReference>
<dbReference type="PIRSF" id="PIRSF006429">
    <property type="entry name" value="GOGAT_lg_2"/>
    <property type="match status" value="1"/>
</dbReference>
<dbReference type="Gene3D" id="3.20.20.70">
    <property type="entry name" value="Aldolase class I"/>
    <property type="match status" value="1"/>
</dbReference>
<dbReference type="PANTHER" id="PTHR43819">
    <property type="entry name" value="ARCHAEAL-TYPE GLUTAMATE SYNTHASE [NADPH]"/>
    <property type="match status" value="1"/>
</dbReference>
<protein>
    <submittedName>
        <fullName evidence="5">N-methylglutamate synthase subunit C</fullName>
    </submittedName>
</protein>
<dbReference type="GO" id="GO:0015930">
    <property type="term" value="F:glutamate synthase activity"/>
    <property type="evidence" value="ECO:0007669"/>
    <property type="project" value="InterPro"/>
</dbReference>
<dbReference type="OrthoDB" id="9795032at2"/>
<evidence type="ECO:0000256" key="1">
    <source>
        <dbReference type="ARBA" id="ARBA00009716"/>
    </source>
</evidence>
<keyword evidence="6" id="KW-1185">Reference proteome</keyword>
<feature type="domain" description="Glutamate synthase" evidence="4">
    <location>
        <begin position="77"/>
        <end position="331"/>
    </location>
</feature>
<feature type="domain" description="Glutamate synthase" evidence="4">
    <location>
        <begin position="360"/>
        <end position="403"/>
    </location>
</feature>